<dbReference type="InterPro" id="IPR009057">
    <property type="entry name" value="Homeodomain-like_sf"/>
</dbReference>
<dbReference type="Pfam" id="PF00440">
    <property type="entry name" value="TetR_N"/>
    <property type="match status" value="1"/>
</dbReference>
<keyword evidence="7" id="KW-1185">Reference proteome</keyword>
<evidence type="ECO:0000256" key="4">
    <source>
        <dbReference type="PROSITE-ProRule" id="PRU00335"/>
    </source>
</evidence>
<evidence type="ECO:0000313" key="6">
    <source>
        <dbReference type="EMBL" id="MBY8876705.1"/>
    </source>
</evidence>
<evidence type="ECO:0000256" key="1">
    <source>
        <dbReference type="ARBA" id="ARBA00023015"/>
    </source>
</evidence>
<sequence>MAQLRELKKQQTRRTITDAATVLFMERGFERTTIADVAEAAGVSKMTVTNYFPRKEDLFFDMHEEVITGPARAVAARRAGESALDAVRRDYLAAVERHDPLLGWTRPGFTRLIDDSPVLRARLRELFDHQEQALSVVVAEGAGEDPDAFTPRHAAAQLSTVLRLLFTEAQRGVRRGASKEEVFGALGVTARAAFARLEPSLGGYAVRTAALAED</sequence>
<dbReference type="InterPro" id="IPR050109">
    <property type="entry name" value="HTH-type_TetR-like_transc_reg"/>
</dbReference>
<dbReference type="Proteomes" id="UP000778578">
    <property type="component" value="Unassembled WGS sequence"/>
</dbReference>
<keyword evidence="2 4" id="KW-0238">DNA-binding</keyword>
<reference evidence="6 7" key="1">
    <citation type="submission" date="2021-08" db="EMBL/GenBank/DDBJ databases">
        <title>WGS of actinomycetes from Thailand.</title>
        <authorList>
            <person name="Thawai C."/>
        </authorList>
    </citation>
    <scope>NUCLEOTIDE SEQUENCE [LARGE SCALE GENOMIC DNA]</scope>
    <source>
        <strain evidence="6 7">PLK6-54</strain>
    </source>
</reference>
<dbReference type="SUPFAM" id="SSF46689">
    <property type="entry name" value="Homeodomain-like"/>
    <property type="match status" value="1"/>
</dbReference>
<dbReference type="Gene3D" id="1.10.357.10">
    <property type="entry name" value="Tetracycline Repressor, domain 2"/>
    <property type="match status" value="1"/>
</dbReference>
<evidence type="ECO:0000259" key="5">
    <source>
        <dbReference type="PROSITE" id="PS50977"/>
    </source>
</evidence>
<feature type="DNA-binding region" description="H-T-H motif" evidence="4">
    <location>
        <begin position="33"/>
        <end position="52"/>
    </location>
</feature>
<dbReference type="PANTHER" id="PTHR30055:SF234">
    <property type="entry name" value="HTH-TYPE TRANSCRIPTIONAL REGULATOR BETI"/>
    <property type="match status" value="1"/>
</dbReference>
<organism evidence="6 7">
    <name type="scientific">Actinacidiphila acidipaludis</name>
    <dbReference type="NCBI Taxonomy" id="2873382"/>
    <lineage>
        <taxon>Bacteria</taxon>
        <taxon>Bacillati</taxon>
        <taxon>Actinomycetota</taxon>
        <taxon>Actinomycetes</taxon>
        <taxon>Kitasatosporales</taxon>
        <taxon>Streptomycetaceae</taxon>
        <taxon>Actinacidiphila</taxon>
    </lineage>
</organism>
<dbReference type="PROSITE" id="PS50977">
    <property type="entry name" value="HTH_TETR_2"/>
    <property type="match status" value="1"/>
</dbReference>
<dbReference type="Gene3D" id="1.10.10.60">
    <property type="entry name" value="Homeodomain-like"/>
    <property type="match status" value="1"/>
</dbReference>
<keyword evidence="3" id="KW-0804">Transcription</keyword>
<accession>A0ABS7Q2N0</accession>
<evidence type="ECO:0000313" key="7">
    <source>
        <dbReference type="Proteomes" id="UP000778578"/>
    </source>
</evidence>
<gene>
    <name evidence="6" type="ORF">K7862_03490</name>
</gene>
<evidence type="ECO:0000256" key="2">
    <source>
        <dbReference type="ARBA" id="ARBA00023125"/>
    </source>
</evidence>
<dbReference type="PANTHER" id="PTHR30055">
    <property type="entry name" value="HTH-TYPE TRANSCRIPTIONAL REGULATOR RUTR"/>
    <property type="match status" value="1"/>
</dbReference>
<protein>
    <submittedName>
        <fullName evidence="6">TetR/AcrR family transcriptional regulator</fullName>
    </submittedName>
</protein>
<comment type="caution">
    <text evidence="6">The sequence shown here is derived from an EMBL/GenBank/DDBJ whole genome shotgun (WGS) entry which is preliminary data.</text>
</comment>
<dbReference type="InterPro" id="IPR001647">
    <property type="entry name" value="HTH_TetR"/>
</dbReference>
<dbReference type="RefSeq" id="WP_222960473.1">
    <property type="nucleotide sequence ID" value="NZ_JAINZZ010000003.1"/>
</dbReference>
<keyword evidence="1" id="KW-0805">Transcription regulation</keyword>
<evidence type="ECO:0000256" key="3">
    <source>
        <dbReference type="ARBA" id="ARBA00023163"/>
    </source>
</evidence>
<name>A0ABS7Q2N0_9ACTN</name>
<proteinExistence type="predicted"/>
<dbReference type="EMBL" id="JAINZZ010000003">
    <property type="protein sequence ID" value="MBY8876705.1"/>
    <property type="molecule type" value="Genomic_DNA"/>
</dbReference>
<feature type="domain" description="HTH tetR-type" evidence="5">
    <location>
        <begin position="10"/>
        <end position="70"/>
    </location>
</feature>
<dbReference type="PRINTS" id="PR00455">
    <property type="entry name" value="HTHTETR"/>
</dbReference>